<name>A0A3P7KQP3_STRVU</name>
<gene>
    <name evidence="1" type="ORF">SVUK_LOCUS7913</name>
</gene>
<dbReference type="Proteomes" id="UP000270094">
    <property type="component" value="Unassembled WGS sequence"/>
</dbReference>
<reference evidence="1 2" key="1">
    <citation type="submission" date="2018-11" db="EMBL/GenBank/DDBJ databases">
        <authorList>
            <consortium name="Pathogen Informatics"/>
        </authorList>
    </citation>
    <scope>NUCLEOTIDE SEQUENCE [LARGE SCALE GENOMIC DNA]</scope>
</reference>
<accession>A0A3P7KQP3</accession>
<evidence type="ECO:0000313" key="2">
    <source>
        <dbReference type="Proteomes" id="UP000270094"/>
    </source>
</evidence>
<organism evidence="1 2">
    <name type="scientific">Strongylus vulgaris</name>
    <name type="common">Blood worm</name>
    <dbReference type="NCBI Taxonomy" id="40348"/>
    <lineage>
        <taxon>Eukaryota</taxon>
        <taxon>Metazoa</taxon>
        <taxon>Ecdysozoa</taxon>
        <taxon>Nematoda</taxon>
        <taxon>Chromadorea</taxon>
        <taxon>Rhabditida</taxon>
        <taxon>Rhabditina</taxon>
        <taxon>Rhabditomorpha</taxon>
        <taxon>Strongyloidea</taxon>
        <taxon>Strongylidae</taxon>
        <taxon>Strongylus</taxon>
    </lineage>
</organism>
<dbReference type="AlphaFoldDB" id="A0A3P7KQP3"/>
<keyword evidence="2" id="KW-1185">Reference proteome</keyword>
<protein>
    <submittedName>
        <fullName evidence="1">Uncharacterized protein</fullName>
    </submittedName>
</protein>
<sequence length="115" mass="13194">MDIETGNLDILECSYRLFNPPFDKGSDFGLSADGGAAGPFVLGAGASETGEDCLLRGSWKGLIRKDDMGRPFRRRRRENPQDCRRVERFVREHCLQTQRIPNSSRKMDYRFHGKR</sequence>
<dbReference type="EMBL" id="UYYB01027876">
    <property type="protein sequence ID" value="VDM72915.1"/>
    <property type="molecule type" value="Genomic_DNA"/>
</dbReference>
<proteinExistence type="predicted"/>
<evidence type="ECO:0000313" key="1">
    <source>
        <dbReference type="EMBL" id="VDM72915.1"/>
    </source>
</evidence>